<proteinExistence type="predicted"/>
<protein>
    <submittedName>
        <fullName evidence="1">Metal-dependent hydrolase</fullName>
    </submittedName>
</protein>
<dbReference type="PANTHER" id="PTHR39456:SF1">
    <property type="entry name" value="METAL-DEPENDENT HYDROLASE"/>
    <property type="match status" value="1"/>
</dbReference>
<dbReference type="PANTHER" id="PTHR39456">
    <property type="entry name" value="METAL-DEPENDENT HYDROLASE"/>
    <property type="match status" value="1"/>
</dbReference>
<comment type="caution">
    <text evidence="1">The sequence shown here is derived from an EMBL/GenBank/DDBJ whole genome shotgun (WGS) entry which is preliminary data.</text>
</comment>
<dbReference type="EMBL" id="VMQU01000027">
    <property type="protein sequence ID" value="TVS90576.1"/>
    <property type="molecule type" value="Genomic_DNA"/>
</dbReference>
<keyword evidence="1" id="KW-0378">Hydrolase</keyword>
<accession>A0A557XWW0</accession>
<sequence length="277" mass="29938">MSAPSGVSVSEDSADMFLGGGRAATIIVDDDIIFSHFLANLSGSFPPGEELFIRSVRRFADEVTDPGLKKRVAGFIGQESVHGQQHRALNDKLVDMGYPIGWWDSEKFVDWVKRIEEVLPARIPLAVTAAAEHFTVGSRPMDDPVITARVILVEDVRDQTFSSVGSWRRVFADAISIRQKAVLRGRSNGLSSSSKLRFLMQMSTLPTIAASSSLAALSIFTLNVLLCNVGTTDISGASDGLSATTQYGLLVTVSAVALYVDRLLQRDARGAVVEGHR</sequence>
<gene>
    <name evidence="1" type="ORF">FPZ47_08585</name>
</gene>
<dbReference type="OrthoDB" id="4689217at2"/>
<evidence type="ECO:0000313" key="1">
    <source>
        <dbReference type="EMBL" id="TVS90576.1"/>
    </source>
</evidence>
<keyword evidence="2" id="KW-1185">Reference proteome</keyword>
<dbReference type="InterPro" id="IPR016516">
    <property type="entry name" value="UCP07580"/>
</dbReference>
<dbReference type="Proteomes" id="UP000320513">
    <property type="component" value="Unassembled WGS sequence"/>
</dbReference>
<evidence type="ECO:0000313" key="2">
    <source>
        <dbReference type="Proteomes" id="UP000320513"/>
    </source>
</evidence>
<reference evidence="1 2" key="1">
    <citation type="submission" date="2019-07" db="EMBL/GenBank/DDBJ databases">
        <title>New Mycobacterium species.</title>
        <authorList>
            <person name="Tortoli E."/>
            <person name="Ghielmetti G."/>
            <person name="Friedel U."/>
            <person name="Trovato A."/>
        </authorList>
    </citation>
    <scope>NUCLEOTIDE SEQUENCE [LARGE SCALE GENOMIC DNA]</scope>
    <source>
        <strain evidence="1 2">16-83</strain>
    </source>
</reference>
<dbReference type="GO" id="GO:0016787">
    <property type="term" value="F:hydrolase activity"/>
    <property type="evidence" value="ECO:0007669"/>
    <property type="project" value="UniProtKB-KW"/>
</dbReference>
<organism evidence="1 2">
    <name type="scientific">Mycobacterium helveticum</name>
    <dbReference type="NCBI Taxonomy" id="2592811"/>
    <lineage>
        <taxon>Bacteria</taxon>
        <taxon>Bacillati</taxon>
        <taxon>Actinomycetota</taxon>
        <taxon>Actinomycetes</taxon>
        <taxon>Mycobacteriales</taxon>
        <taxon>Mycobacteriaceae</taxon>
        <taxon>Mycobacterium</taxon>
    </lineage>
</organism>
<dbReference type="AlphaFoldDB" id="A0A557XWW0"/>
<name>A0A557XWW0_9MYCO</name>
<dbReference type="Pfam" id="PF10118">
    <property type="entry name" value="Metal_hydrol"/>
    <property type="match status" value="1"/>
</dbReference>